<evidence type="ECO:0000256" key="8">
    <source>
        <dbReference type="ARBA" id="ARBA00023136"/>
    </source>
</evidence>
<feature type="transmembrane region" description="Helical" evidence="11">
    <location>
        <begin position="508"/>
        <end position="534"/>
    </location>
</feature>
<keyword evidence="4 11" id="KW-0812">Transmembrane</keyword>
<dbReference type="Pfam" id="PF01463">
    <property type="entry name" value="LRRCT"/>
    <property type="match status" value="1"/>
</dbReference>
<dbReference type="SUPFAM" id="SSF52200">
    <property type="entry name" value="Toll/Interleukin receptor TIR domain"/>
    <property type="match status" value="1"/>
</dbReference>
<evidence type="ECO:0000313" key="14">
    <source>
        <dbReference type="EMBL" id="KAL3848386.1"/>
    </source>
</evidence>
<dbReference type="GO" id="GO:0005769">
    <property type="term" value="C:early endosome"/>
    <property type="evidence" value="ECO:0007669"/>
    <property type="project" value="UniProtKB-SubCell"/>
</dbReference>
<keyword evidence="15" id="KW-1185">Reference proteome</keyword>
<keyword evidence="6" id="KW-0677">Repeat</keyword>
<dbReference type="Pfam" id="PF01582">
    <property type="entry name" value="TIR"/>
    <property type="match status" value="1"/>
</dbReference>
<dbReference type="PROSITE" id="PS51450">
    <property type="entry name" value="LRR"/>
    <property type="match status" value="2"/>
</dbReference>
<comment type="subcellular location">
    <subcellularLocation>
        <location evidence="1">Membrane</location>
        <topology evidence="1">Single-pass type I membrane protein</topology>
    </subcellularLocation>
</comment>
<dbReference type="InterPro" id="IPR000483">
    <property type="entry name" value="Cys-rich_flank_reg_C"/>
</dbReference>
<evidence type="ECO:0000256" key="2">
    <source>
        <dbReference type="ARBA" id="ARBA00009634"/>
    </source>
</evidence>
<dbReference type="InterPro" id="IPR032675">
    <property type="entry name" value="LRR_dom_sf"/>
</dbReference>
<dbReference type="FunFam" id="3.80.10.10:FF:001360">
    <property type="entry name" value="Uncharacterized protein"/>
    <property type="match status" value="1"/>
</dbReference>
<dbReference type="Proteomes" id="UP001634394">
    <property type="component" value="Unassembled WGS sequence"/>
</dbReference>
<evidence type="ECO:0000256" key="6">
    <source>
        <dbReference type="ARBA" id="ARBA00022737"/>
    </source>
</evidence>
<dbReference type="EMBL" id="JBJQND010000016">
    <property type="protein sequence ID" value="KAL3848386.1"/>
    <property type="molecule type" value="Genomic_DNA"/>
</dbReference>
<dbReference type="PANTHER" id="PTHR24365">
    <property type="entry name" value="TOLL-LIKE RECEPTOR"/>
    <property type="match status" value="1"/>
</dbReference>
<proteinExistence type="inferred from homology"/>
<dbReference type="AlphaFoldDB" id="A0ABD3UHX1"/>
<dbReference type="SMART" id="SM00082">
    <property type="entry name" value="LRRCT"/>
    <property type="match status" value="1"/>
</dbReference>
<dbReference type="GO" id="GO:0045087">
    <property type="term" value="P:innate immune response"/>
    <property type="evidence" value="ECO:0007669"/>
    <property type="project" value="UniProtKB-KW"/>
</dbReference>
<evidence type="ECO:0000256" key="10">
    <source>
        <dbReference type="ARBA" id="ARBA00023180"/>
    </source>
</evidence>
<comment type="similarity">
    <text evidence="2">Belongs to the Toll-like receptor family.</text>
</comment>
<evidence type="ECO:0000259" key="13">
    <source>
        <dbReference type="PROSITE" id="PS50104"/>
    </source>
</evidence>
<dbReference type="SMART" id="SM00255">
    <property type="entry name" value="TIR"/>
    <property type="match status" value="1"/>
</dbReference>
<keyword evidence="3" id="KW-0433">Leucine-rich repeat</keyword>
<keyword evidence="5 12" id="KW-0732">Signal</keyword>
<dbReference type="SMART" id="SM00365">
    <property type="entry name" value="LRR_SD22"/>
    <property type="match status" value="4"/>
</dbReference>
<evidence type="ECO:0000256" key="7">
    <source>
        <dbReference type="ARBA" id="ARBA00022989"/>
    </source>
</evidence>
<name>A0ABD3UHX1_SINWO</name>
<evidence type="ECO:0000313" key="15">
    <source>
        <dbReference type="Proteomes" id="UP001634394"/>
    </source>
</evidence>
<dbReference type="InterPro" id="IPR003591">
    <property type="entry name" value="Leu-rich_rpt_typical-subtyp"/>
</dbReference>
<protein>
    <recommendedName>
        <fullName evidence="13">TIR domain-containing protein</fullName>
    </recommendedName>
</protein>
<dbReference type="GO" id="GO:0005886">
    <property type="term" value="C:plasma membrane"/>
    <property type="evidence" value="ECO:0007669"/>
    <property type="project" value="UniProtKB-SubCell"/>
</dbReference>
<feature type="signal peptide" evidence="12">
    <location>
        <begin position="1"/>
        <end position="31"/>
    </location>
</feature>
<comment type="caution">
    <text evidence="14">The sequence shown here is derived from an EMBL/GenBank/DDBJ whole genome shotgun (WGS) entry which is preliminary data.</text>
</comment>
<dbReference type="SMART" id="SM00369">
    <property type="entry name" value="LRR_TYP"/>
    <property type="match status" value="11"/>
</dbReference>
<sequence length="718" mass="82105">MAILGHNVMVGLKNRVCILIVVHAILAFSGADVPCPSPYCICQNRTVTCKGHMSYIPPLPSKTTGLVFNNNNLPWITRNTFSNITNLKLKVLLLSRCEIQNITSDALDNFNSTLEILDLTGNIDINKRQLSSSLNQLRRIKALYLNQINMGNYLDSEFFKGMNGSELGAIHLQNNELREINDSVFHVFKHLKQLDLSNNVISVAELSGVDRLETLKFSFNMLANVPNFCVNGSSKFPNLGILKLDNNIIDTLSEESWSCLTSLKELHLDSNKIKRLGNNVFSQLKKLNNLYLQSVKLENISSFAFNNSNLKSLFLRGCCKFTNDNLDYANVFRWCPNLQTLVLDSNNLRHLNATSLMSMLSPLNKLLDLKLQDTKCKNIPADLFKPLVSLRKLDLSSNTIAEWPSTLFRNVSKLVKLIMSNNKIKVIKEGHFPSSFIDNLTTLDLSGNPFDCSCENLWFRRWMNNILLTKPDIFSNNYPNSYQCATPFPLQGTLLKSYNPSDDECRPWGHVLMDIIITSSTVVIVFSCVAVLYIQRWNIRYILHAMLMRRKKYTPLQEADFQYDIYVAYSDKDRQWIRNELWKNLENEKGFKLYIRDKSEDPGVAKCDSIVDNMYNSRKAILVISRNFMSCPWCQYQLQVAQNRSVQVGSDWLILVVLGDLKIRHVTKSLHVLLKQRNVITWSDEENGKQLFWSQLLASIENCRDLNNAIGDDSLKTT</sequence>
<organism evidence="14 15">
    <name type="scientific">Sinanodonta woodiana</name>
    <name type="common">Chinese pond mussel</name>
    <name type="synonym">Anodonta woodiana</name>
    <dbReference type="NCBI Taxonomy" id="1069815"/>
    <lineage>
        <taxon>Eukaryota</taxon>
        <taxon>Metazoa</taxon>
        <taxon>Spiralia</taxon>
        <taxon>Lophotrochozoa</taxon>
        <taxon>Mollusca</taxon>
        <taxon>Bivalvia</taxon>
        <taxon>Autobranchia</taxon>
        <taxon>Heteroconchia</taxon>
        <taxon>Palaeoheterodonta</taxon>
        <taxon>Unionida</taxon>
        <taxon>Unionoidea</taxon>
        <taxon>Unionidae</taxon>
        <taxon>Unioninae</taxon>
        <taxon>Sinanodonta</taxon>
    </lineage>
</organism>
<keyword evidence="7 11" id="KW-1133">Transmembrane helix</keyword>
<evidence type="ECO:0000256" key="4">
    <source>
        <dbReference type="ARBA" id="ARBA00022692"/>
    </source>
</evidence>
<dbReference type="PANTHER" id="PTHR24365:SF530">
    <property type="entry name" value="MSTPROX-RELATED"/>
    <property type="match status" value="1"/>
</dbReference>
<dbReference type="InterPro" id="IPR035897">
    <property type="entry name" value="Toll_tir_struct_dom_sf"/>
</dbReference>
<dbReference type="InterPro" id="IPR001611">
    <property type="entry name" value="Leu-rich_rpt"/>
</dbReference>
<reference evidence="14 15" key="1">
    <citation type="submission" date="2024-11" db="EMBL/GenBank/DDBJ databases">
        <title>Chromosome-level genome assembly of the freshwater bivalve Anodonta woodiana.</title>
        <authorList>
            <person name="Chen X."/>
        </authorList>
    </citation>
    <scope>NUCLEOTIDE SEQUENCE [LARGE SCALE GENOMIC DNA]</scope>
    <source>
        <strain evidence="14">MN2024</strain>
        <tissue evidence="14">Gills</tissue>
    </source>
</reference>
<evidence type="ECO:0000256" key="3">
    <source>
        <dbReference type="ARBA" id="ARBA00022614"/>
    </source>
</evidence>
<dbReference type="InterPro" id="IPR000157">
    <property type="entry name" value="TIR_dom"/>
</dbReference>
<accession>A0ABD3UHX1</accession>
<evidence type="ECO:0000256" key="1">
    <source>
        <dbReference type="ARBA" id="ARBA00004479"/>
    </source>
</evidence>
<keyword evidence="10" id="KW-0325">Glycoprotein</keyword>
<dbReference type="Gene3D" id="3.40.50.10140">
    <property type="entry name" value="Toll/interleukin-1 receptor homology (TIR) domain"/>
    <property type="match status" value="1"/>
</dbReference>
<evidence type="ECO:0000256" key="12">
    <source>
        <dbReference type="SAM" id="SignalP"/>
    </source>
</evidence>
<keyword evidence="9" id="KW-0675">Receptor</keyword>
<dbReference type="GO" id="GO:0001726">
    <property type="term" value="C:ruffle"/>
    <property type="evidence" value="ECO:0007669"/>
    <property type="project" value="UniProtKB-SubCell"/>
</dbReference>
<feature type="chain" id="PRO_5044775755" description="TIR domain-containing protein" evidence="12">
    <location>
        <begin position="32"/>
        <end position="718"/>
    </location>
</feature>
<dbReference type="SUPFAM" id="SSF52058">
    <property type="entry name" value="L domain-like"/>
    <property type="match status" value="2"/>
</dbReference>
<dbReference type="Pfam" id="PF13855">
    <property type="entry name" value="LRR_8"/>
    <property type="match status" value="3"/>
</dbReference>
<evidence type="ECO:0000256" key="9">
    <source>
        <dbReference type="ARBA" id="ARBA00023170"/>
    </source>
</evidence>
<evidence type="ECO:0000256" key="11">
    <source>
        <dbReference type="SAM" id="Phobius"/>
    </source>
</evidence>
<gene>
    <name evidence="14" type="ORF">ACJMK2_019246</name>
</gene>
<dbReference type="Gene3D" id="3.80.10.10">
    <property type="entry name" value="Ribonuclease Inhibitor"/>
    <property type="match status" value="3"/>
</dbReference>
<dbReference type="PROSITE" id="PS50104">
    <property type="entry name" value="TIR"/>
    <property type="match status" value="1"/>
</dbReference>
<feature type="domain" description="TIR" evidence="13">
    <location>
        <begin position="561"/>
        <end position="700"/>
    </location>
</feature>
<evidence type="ECO:0000256" key="5">
    <source>
        <dbReference type="ARBA" id="ARBA00022729"/>
    </source>
</evidence>
<keyword evidence="8 11" id="KW-0472">Membrane</keyword>